<keyword evidence="5 13" id="KW-0813">Transport</keyword>
<comment type="similarity">
    <text evidence="3 13 14">Belongs to the ATPase epsilon chain family.</text>
</comment>
<evidence type="ECO:0000256" key="8">
    <source>
        <dbReference type="ARBA" id="ARBA00023136"/>
    </source>
</evidence>
<dbReference type="SUPFAM" id="SSF46604">
    <property type="entry name" value="Epsilon subunit of F1F0-ATP synthase C-terminal domain"/>
    <property type="match status" value="1"/>
</dbReference>
<dbReference type="GO" id="GO:0005886">
    <property type="term" value="C:plasma membrane"/>
    <property type="evidence" value="ECO:0007669"/>
    <property type="project" value="UniProtKB-SubCell"/>
</dbReference>
<keyword evidence="10 13" id="KW-0066">ATP synthesis</keyword>
<sequence>MNMINVEIVTPERIVYSGEARAVVASGVEGSIGVLANHVPLVTPLEIAPVQVKKPSGEDLLAVSGGFMEVRKDKVTILATTAELPEDIDVTRAQASKERAERRLQQANRDSLDIKRAQLALQRALIRLQVAAKAVKTN</sequence>
<dbReference type="SUPFAM" id="SSF51344">
    <property type="entry name" value="Epsilon subunit of F1F0-ATP synthase N-terminal domain"/>
    <property type="match status" value="1"/>
</dbReference>
<dbReference type="NCBIfam" id="NF009977">
    <property type="entry name" value="PRK13442.1"/>
    <property type="match status" value="1"/>
</dbReference>
<comment type="subunit">
    <text evidence="13 14">F-type ATPases have 2 components, CF(1) - the catalytic core - and CF(0) - the membrane proton channel. CF(1) has five subunits: alpha(3), beta(3), gamma(1), delta(1), epsilon(1). CF(0) has three main subunits: a, b and c.</text>
</comment>
<dbReference type="InterPro" id="IPR020547">
    <property type="entry name" value="ATP_synth_F1_esu_C"/>
</dbReference>
<evidence type="ECO:0000256" key="11">
    <source>
        <dbReference type="ARBA" id="ARBA00030215"/>
    </source>
</evidence>
<dbReference type="NCBIfam" id="NF001846">
    <property type="entry name" value="PRK00571.1-3"/>
    <property type="match status" value="1"/>
</dbReference>
<dbReference type="NCBIfam" id="NF009980">
    <property type="entry name" value="PRK13446.1"/>
    <property type="match status" value="1"/>
</dbReference>
<accession>A0A419SH12</accession>
<feature type="domain" description="ATP synthase F1 complex delta/epsilon subunit N-terminal" evidence="17">
    <location>
        <begin position="5"/>
        <end position="82"/>
    </location>
</feature>
<evidence type="ECO:0000256" key="14">
    <source>
        <dbReference type="RuleBase" id="RU003656"/>
    </source>
</evidence>
<keyword evidence="6 13" id="KW-0375">Hydrogen ion transport</keyword>
<dbReference type="HAMAP" id="MF_00530">
    <property type="entry name" value="ATP_synth_epsil_bac"/>
    <property type="match status" value="1"/>
</dbReference>
<dbReference type="AlphaFoldDB" id="A0A419SH12"/>
<feature type="domain" description="ATP synthase epsilon subunit C-terminal" evidence="16">
    <location>
        <begin position="86"/>
        <end position="131"/>
    </location>
</feature>
<evidence type="ECO:0000256" key="7">
    <source>
        <dbReference type="ARBA" id="ARBA00023065"/>
    </source>
</evidence>
<keyword evidence="15" id="KW-0175">Coiled coil</keyword>
<comment type="caution">
    <text evidence="18">The sequence shown here is derived from an EMBL/GenBank/DDBJ whole genome shotgun (WGS) entry which is preliminary data.</text>
</comment>
<evidence type="ECO:0000313" key="18">
    <source>
        <dbReference type="EMBL" id="RKD23070.1"/>
    </source>
</evidence>
<evidence type="ECO:0000256" key="4">
    <source>
        <dbReference type="ARBA" id="ARBA00014480"/>
    </source>
</evidence>
<evidence type="ECO:0000256" key="15">
    <source>
        <dbReference type="SAM" id="Coils"/>
    </source>
</evidence>
<organism evidence="18 19">
    <name type="scientific">Ammoniphilus oxalaticus</name>
    <dbReference type="NCBI Taxonomy" id="66863"/>
    <lineage>
        <taxon>Bacteria</taxon>
        <taxon>Bacillati</taxon>
        <taxon>Bacillota</taxon>
        <taxon>Bacilli</taxon>
        <taxon>Bacillales</taxon>
        <taxon>Paenibacillaceae</taxon>
        <taxon>Aneurinibacillus group</taxon>
        <taxon>Ammoniphilus</taxon>
    </lineage>
</organism>
<evidence type="ECO:0000313" key="19">
    <source>
        <dbReference type="Proteomes" id="UP000284219"/>
    </source>
</evidence>
<dbReference type="Proteomes" id="UP000284219">
    <property type="component" value="Unassembled WGS sequence"/>
</dbReference>
<evidence type="ECO:0000256" key="6">
    <source>
        <dbReference type="ARBA" id="ARBA00022781"/>
    </source>
</evidence>
<keyword evidence="8 13" id="KW-0472">Membrane</keyword>
<dbReference type="Pfam" id="PF00401">
    <property type="entry name" value="ATP-synt_DE"/>
    <property type="match status" value="1"/>
</dbReference>
<dbReference type="Pfam" id="PF02823">
    <property type="entry name" value="ATP-synt_DE_N"/>
    <property type="match status" value="1"/>
</dbReference>
<protein>
    <recommendedName>
        <fullName evidence="4 13">ATP synthase epsilon chain</fullName>
    </recommendedName>
    <alternativeName>
        <fullName evidence="12 13">ATP synthase F1 sector epsilon subunit</fullName>
    </alternativeName>
    <alternativeName>
        <fullName evidence="11 13">F-ATPase epsilon subunit</fullName>
    </alternativeName>
</protein>
<dbReference type="PANTHER" id="PTHR13822">
    <property type="entry name" value="ATP SYNTHASE DELTA/EPSILON CHAIN"/>
    <property type="match status" value="1"/>
</dbReference>
<keyword evidence="9 13" id="KW-0139">CF(1)</keyword>
<evidence type="ECO:0000256" key="5">
    <source>
        <dbReference type="ARBA" id="ARBA00022448"/>
    </source>
</evidence>
<keyword evidence="7 13" id="KW-0406">Ion transport</keyword>
<evidence type="ECO:0000256" key="13">
    <source>
        <dbReference type="HAMAP-Rule" id="MF_00530"/>
    </source>
</evidence>
<evidence type="ECO:0000259" key="17">
    <source>
        <dbReference type="Pfam" id="PF02823"/>
    </source>
</evidence>
<dbReference type="Gene3D" id="1.20.5.440">
    <property type="entry name" value="ATP synthase delta/epsilon subunit, C-terminal domain"/>
    <property type="match status" value="1"/>
</dbReference>
<comment type="function">
    <text evidence="1 13">Produces ATP from ADP in the presence of a proton gradient across the membrane.</text>
</comment>
<dbReference type="GO" id="GO:0005524">
    <property type="term" value="F:ATP binding"/>
    <property type="evidence" value="ECO:0007669"/>
    <property type="project" value="UniProtKB-UniRule"/>
</dbReference>
<dbReference type="EMBL" id="MCHY01000009">
    <property type="protein sequence ID" value="RKD23070.1"/>
    <property type="molecule type" value="Genomic_DNA"/>
</dbReference>
<name>A0A419SH12_9BACL</name>
<dbReference type="GO" id="GO:0046933">
    <property type="term" value="F:proton-transporting ATP synthase activity, rotational mechanism"/>
    <property type="evidence" value="ECO:0007669"/>
    <property type="project" value="UniProtKB-UniRule"/>
</dbReference>
<dbReference type="InterPro" id="IPR020546">
    <property type="entry name" value="ATP_synth_F1_dsu/esu_N"/>
</dbReference>
<evidence type="ECO:0000259" key="16">
    <source>
        <dbReference type="Pfam" id="PF00401"/>
    </source>
</evidence>
<evidence type="ECO:0000256" key="1">
    <source>
        <dbReference type="ARBA" id="ARBA00003543"/>
    </source>
</evidence>
<evidence type="ECO:0000256" key="2">
    <source>
        <dbReference type="ARBA" id="ARBA00004202"/>
    </source>
</evidence>
<gene>
    <name evidence="13" type="primary">atpC</name>
    <name evidence="18" type="ORF">BEP19_12655</name>
</gene>
<evidence type="ECO:0000256" key="9">
    <source>
        <dbReference type="ARBA" id="ARBA00023196"/>
    </source>
</evidence>
<proteinExistence type="inferred from homology"/>
<feature type="coiled-coil region" evidence="15">
    <location>
        <begin position="90"/>
        <end position="117"/>
    </location>
</feature>
<evidence type="ECO:0000256" key="3">
    <source>
        <dbReference type="ARBA" id="ARBA00005712"/>
    </source>
</evidence>
<dbReference type="CDD" id="cd12152">
    <property type="entry name" value="F1-ATPase_delta"/>
    <property type="match status" value="1"/>
</dbReference>
<keyword evidence="19" id="KW-1185">Reference proteome</keyword>
<reference evidence="18 19" key="1">
    <citation type="submission" date="2016-08" db="EMBL/GenBank/DDBJ databases">
        <title>Novel Firmicute Genomes.</title>
        <authorList>
            <person name="Poppleton D.I."/>
            <person name="Gribaldo S."/>
        </authorList>
    </citation>
    <scope>NUCLEOTIDE SEQUENCE [LARGE SCALE GENOMIC DNA]</scope>
    <source>
        <strain evidence="18 19">RAOx-1</strain>
    </source>
</reference>
<keyword evidence="13" id="KW-1003">Cell membrane</keyword>
<dbReference type="GO" id="GO:0045259">
    <property type="term" value="C:proton-transporting ATP synthase complex"/>
    <property type="evidence" value="ECO:0007669"/>
    <property type="project" value="UniProtKB-KW"/>
</dbReference>
<dbReference type="InterPro" id="IPR001469">
    <property type="entry name" value="ATP_synth_F1_dsu/esu"/>
</dbReference>
<dbReference type="OrthoDB" id="9804110at2"/>
<dbReference type="InterPro" id="IPR036771">
    <property type="entry name" value="ATPsynth_dsu/esu_N"/>
</dbReference>
<dbReference type="Gene3D" id="2.60.15.10">
    <property type="entry name" value="F0F1 ATP synthase delta/epsilon subunit, N-terminal"/>
    <property type="match status" value="1"/>
</dbReference>
<dbReference type="InterPro" id="IPR036794">
    <property type="entry name" value="ATP_F1_dsu/esu_C_sf"/>
</dbReference>
<evidence type="ECO:0000256" key="12">
    <source>
        <dbReference type="ARBA" id="ARBA00031795"/>
    </source>
</evidence>
<dbReference type="NCBIfam" id="TIGR01216">
    <property type="entry name" value="ATP_synt_epsi"/>
    <property type="match status" value="1"/>
</dbReference>
<evidence type="ECO:0000256" key="10">
    <source>
        <dbReference type="ARBA" id="ARBA00023310"/>
    </source>
</evidence>
<dbReference type="PANTHER" id="PTHR13822:SF10">
    <property type="entry name" value="ATP SYNTHASE EPSILON CHAIN, CHLOROPLASTIC"/>
    <property type="match status" value="1"/>
</dbReference>
<comment type="subcellular location">
    <subcellularLocation>
        <location evidence="2 13">Cell membrane</location>
        <topology evidence="2 13">Peripheral membrane protein</topology>
    </subcellularLocation>
</comment>
<dbReference type="RefSeq" id="WP_120190560.1">
    <property type="nucleotide sequence ID" value="NZ_MCHY01000009.1"/>
</dbReference>